<dbReference type="CDD" id="cd00590">
    <property type="entry name" value="RRM_SF"/>
    <property type="match status" value="1"/>
</dbReference>
<dbReference type="InterPro" id="IPR000504">
    <property type="entry name" value="RRM_dom"/>
</dbReference>
<feature type="region of interest" description="Disordered" evidence="2">
    <location>
        <begin position="183"/>
        <end position="217"/>
    </location>
</feature>
<evidence type="ECO:0000256" key="2">
    <source>
        <dbReference type="SAM" id="MobiDB-lite"/>
    </source>
</evidence>
<dbReference type="AlphaFoldDB" id="A0AAW0YX82"/>
<evidence type="ECO:0000313" key="5">
    <source>
        <dbReference type="Proteomes" id="UP001388673"/>
    </source>
</evidence>
<accession>A0AAW0YX82</accession>
<dbReference type="InterPro" id="IPR012677">
    <property type="entry name" value="Nucleotide-bd_a/b_plait_sf"/>
</dbReference>
<keyword evidence="1" id="KW-0694">RNA-binding</keyword>
<dbReference type="InterPro" id="IPR035979">
    <property type="entry name" value="RBD_domain_sf"/>
</dbReference>
<evidence type="ECO:0000256" key="1">
    <source>
        <dbReference type="PROSITE-ProRule" id="PRU00176"/>
    </source>
</evidence>
<evidence type="ECO:0000259" key="3">
    <source>
        <dbReference type="PROSITE" id="PS50102"/>
    </source>
</evidence>
<gene>
    <name evidence="4" type="ORF">IAR55_006597</name>
</gene>
<dbReference type="PROSITE" id="PS50102">
    <property type="entry name" value="RRM"/>
    <property type="match status" value="1"/>
</dbReference>
<feature type="compositionally biased region" description="Basic and acidic residues" evidence="2">
    <location>
        <begin position="201"/>
        <end position="217"/>
    </location>
</feature>
<protein>
    <recommendedName>
        <fullName evidence="3">RRM domain-containing protein</fullName>
    </recommendedName>
</protein>
<evidence type="ECO:0000313" key="4">
    <source>
        <dbReference type="EMBL" id="KAK8844747.1"/>
    </source>
</evidence>
<reference evidence="4 5" key="1">
    <citation type="journal article" date="2024" name="bioRxiv">
        <title>Comparative genomics of Cryptococcus and Kwoniella reveals pathogenesis evolution and contrasting karyotype dynamics via intercentromeric recombination or chromosome fusion.</title>
        <authorList>
            <person name="Coelho M.A."/>
            <person name="David-Palma M."/>
            <person name="Shea T."/>
            <person name="Bowers K."/>
            <person name="McGinley-Smith S."/>
            <person name="Mohammad A.W."/>
            <person name="Gnirke A."/>
            <person name="Yurkov A.M."/>
            <person name="Nowrousian M."/>
            <person name="Sun S."/>
            <person name="Cuomo C.A."/>
            <person name="Heitman J."/>
        </authorList>
    </citation>
    <scope>NUCLEOTIDE SEQUENCE [LARGE SCALE GENOMIC DNA]</scope>
    <source>
        <strain evidence="4 5">CBS 13917</strain>
    </source>
</reference>
<feature type="region of interest" description="Disordered" evidence="2">
    <location>
        <begin position="266"/>
        <end position="331"/>
    </location>
</feature>
<sequence length="595" mass="66216">MDPPRVKRYVDQIVVRHPSFYPDHGGPGWYPELQYPTQTRLAVRYNPLLEREVYVQLNAVFLSGLNMDMSKEDVMRVLGNFGVAHEAKIALFQPNKKQPGYRIAIIQFPSARQAEDAMNLVNDNRHVFRSQEFRARYSEVNAKGPNEGSVRDILLVREEFSLTPPHVPTVLSSNQLPFPHPPSATWNAVGYSRNASRGKRKSSEDEPARESSKRSWDLRCDRKRRRTLCDEEISCLPPFFQSNNGDSVTSRWTDQTAKNITISSRQNAVAHLSRTAKANRASRPLIERSDSDHRTDHDSGQRRKFSRWDNPRPYSRGDRSKMRSKGIQTDSSNDEIGEILARNRVEISKGTVAEAKTLDLVNGDKLTPKQVRPLKDDEHDASLPNAVFDHNVESEPSSSSSLDVFPTLTPTTQPPAEASNPCPNIDMKSLRPFAHHFLPAAAYEEPNFVSISSDGDKLLITSTMGTPLVSTDATDTNVSADSPELLLTAIADLTDEQRQVLRIKRVWKLDGRVGEMWKTSRGGLELASLRGSEMEVVGVLDLSAGDGAEVSATSGSKDNAKPIQAEAAIIPDTQECPVAPSPLHVPPSHISQKHL</sequence>
<dbReference type="GeneID" id="92183855"/>
<dbReference type="GO" id="GO:0003723">
    <property type="term" value="F:RNA binding"/>
    <property type="evidence" value="ECO:0007669"/>
    <property type="project" value="UniProtKB-UniRule"/>
</dbReference>
<name>A0AAW0YX82_9TREE</name>
<dbReference type="KEGG" id="kne:92183855"/>
<feature type="compositionally biased region" description="Basic and acidic residues" evidence="2">
    <location>
        <begin position="285"/>
        <end position="321"/>
    </location>
</feature>
<proteinExistence type="predicted"/>
<dbReference type="SMART" id="SM00360">
    <property type="entry name" value="RRM"/>
    <property type="match status" value="1"/>
</dbReference>
<comment type="caution">
    <text evidence="4">The sequence shown here is derived from an EMBL/GenBank/DDBJ whole genome shotgun (WGS) entry which is preliminary data.</text>
</comment>
<keyword evidence="5" id="KW-1185">Reference proteome</keyword>
<feature type="domain" description="RRM" evidence="3">
    <location>
        <begin position="58"/>
        <end position="140"/>
    </location>
</feature>
<dbReference type="SUPFAM" id="SSF54928">
    <property type="entry name" value="RNA-binding domain, RBD"/>
    <property type="match status" value="1"/>
</dbReference>
<dbReference type="Proteomes" id="UP001388673">
    <property type="component" value="Unassembled WGS sequence"/>
</dbReference>
<dbReference type="RefSeq" id="XP_066799971.1">
    <property type="nucleotide sequence ID" value="XM_066949677.1"/>
</dbReference>
<dbReference type="EMBL" id="JBCAWK010000013">
    <property type="protein sequence ID" value="KAK8844747.1"/>
    <property type="molecule type" value="Genomic_DNA"/>
</dbReference>
<dbReference type="Gene3D" id="3.30.70.330">
    <property type="match status" value="1"/>
</dbReference>
<organism evidence="4 5">
    <name type="scientific">Kwoniella newhampshirensis</name>
    <dbReference type="NCBI Taxonomy" id="1651941"/>
    <lineage>
        <taxon>Eukaryota</taxon>
        <taxon>Fungi</taxon>
        <taxon>Dikarya</taxon>
        <taxon>Basidiomycota</taxon>
        <taxon>Agaricomycotina</taxon>
        <taxon>Tremellomycetes</taxon>
        <taxon>Tremellales</taxon>
        <taxon>Cryptococcaceae</taxon>
        <taxon>Kwoniella</taxon>
    </lineage>
</organism>
<feature type="region of interest" description="Disordered" evidence="2">
    <location>
        <begin position="575"/>
        <end position="595"/>
    </location>
</feature>